<dbReference type="Gene3D" id="1.10.8.870">
    <property type="entry name" value="Alpha-glycerophosphate oxidase, cap domain"/>
    <property type="match status" value="1"/>
</dbReference>
<dbReference type="GO" id="GO:0046168">
    <property type="term" value="P:glycerol-3-phosphate catabolic process"/>
    <property type="evidence" value="ECO:0007669"/>
    <property type="project" value="TreeGrafter"/>
</dbReference>
<organism evidence="5 6">
    <name type="scientific">Streptomyces zinciresistens K42</name>
    <dbReference type="NCBI Taxonomy" id="700597"/>
    <lineage>
        <taxon>Bacteria</taxon>
        <taxon>Bacillati</taxon>
        <taxon>Actinomycetota</taxon>
        <taxon>Actinomycetes</taxon>
        <taxon>Kitasatosporales</taxon>
        <taxon>Streptomycetaceae</taxon>
        <taxon>Streptomyces</taxon>
    </lineage>
</organism>
<dbReference type="InterPro" id="IPR031656">
    <property type="entry name" value="DAO_C"/>
</dbReference>
<evidence type="ECO:0000259" key="4">
    <source>
        <dbReference type="Pfam" id="PF16901"/>
    </source>
</evidence>
<dbReference type="PANTHER" id="PTHR11985">
    <property type="entry name" value="GLYCEROL-3-PHOSPHATE DEHYDROGENASE"/>
    <property type="match status" value="1"/>
</dbReference>
<dbReference type="PATRIC" id="fig|700597.3.peg.2694"/>
<reference evidence="5 6" key="1">
    <citation type="submission" date="2011-08" db="EMBL/GenBank/DDBJ databases">
        <authorList>
            <person name="Lin Y."/>
            <person name="Hao X."/>
            <person name="Johnstone L."/>
            <person name="Miller S.J."/>
            <person name="Wei G."/>
            <person name="Rensing C."/>
        </authorList>
    </citation>
    <scope>NUCLEOTIDE SEQUENCE [LARGE SCALE GENOMIC DNA]</scope>
    <source>
        <strain evidence="5 6">K42</strain>
    </source>
</reference>
<dbReference type="Pfam" id="PF16901">
    <property type="entry name" value="DAO_C"/>
    <property type="match status" value="1"/>
</dbReference>
<dbReference type="Proteomes" id="UP000004217">
    <property type="component" value="Unassembled WGS sequence"/>
</dbReference>
<dbReference type="EMBL" id="AGBF01000034">
    <property type="protein sequence ID" value="EGX59268.1"/>
    <property type="molecule type" value="Genomic_DNA"/>
</dbReference>
<evidence type="ECO:0000256" key="3">
    <source>
        <dbReference type="ARBA" id="ARBA00023002"/>
    </source>
</evidence>
<dbReference type="InterPro" id="IPR000447">
    <property type="entry name" value="G3P_DH_FAD-dep"/>
</dbReference>
<name>G2GB40_9ACTN</name>
<evidence type="ECO:0000313" key="6">
    <source>
        <dbReference type="Proteomes" id="UP000004217"/>
    </source>
</evidence>
<keyword evidence="1" id="KW-0285">Flavoprotein</keyword>
<gene>
    <name evidence="5" type="ORF">SZN_13736</name>
</gene>
<feature type="domain" description="Alpha-glycerophosphate oxidase C-terminal" evidence="4">
    <location>
        <begin position="122"/>
        <end position="232"/>
    </location>
</feature>
<keyword evidence="3" id="KW-0560">Oxidoreductase</keyword>
<protein>
    <submittedName>
        <fullName evidence="5">Glycerol-3-phosphate dehydrogenase</fullName>
    </submittedName>
</protein>
<keyword evidence="2" id="KW-0274">FAD</keyword>
<dbReference type="AlphaFoldDB" id="G2GB40"/>
<accession>G2GB40</accession>
<dbReference type="Gene3D" id="3.30.9.10">
    <property type="entry name" value="D-Amino Acid Oxidase, subunit A, domain 2"/>
    <property type="match status" value="1"/>
</dbReference>
<evidence type="ECO:0000256" key="2">
    <source>
        <dbReference type="ARBA" id="ARBA00022827"/>
    </source>
</evidence>
<keyword evidence="6" id="KW-1185">Reference proteome</keyword>
<dbReference type="Gene3D" id="3.50.50.60">
    <property type="entry name" value="FAD/NAD(P)-binding domain"/>
    <property type="match status" value="1"/>
</dbReference>
<evidence type="ECO:0000313" key="5">
    <source>
        <dbReference type="EMBL" id="EGX59268.1"/>
    </source>
</evidence>
<dbReference type="InterPro" id="IPR038299">
    <property type="entry name" value="DAO_C_sf"/>
</dbReference>
<proteinExistence type="predicted"/>
<dbReference type="PANTHER" id="PTHR11985:SF31">
    <property type="entry name" value="GLYCEROL-3-PHOSPHATE DEHYDROGENASE 2"/>
    <property type="match status" value="1"/>
</dbReference>
<dbReference type="GO" id="GO:0004368">
    <property type="term" value="F:glycerol-3-phosphate dehydrogenase (quinone) activity"/>
    <property type="evidence" value="ECO:0007669"/>
    <property type="project" value="InterPro"/>
</dbReference>
<dbReference type="InterPro" id="IPR036188">
    <property type="entry name" value="FAD/NAD-bd_sf"/>
</dbReference>
<evidence type="ECO:0000256" key="1">
    <source>
        <dbReference type="ARBA" id="ARBA00022630"/>
    </source>
</evidence>
<comment type="caution">
    <text evidence="5">The sequence shown here is derived from an EMBL/GenBank/DDBJ whole genome shotgun (WGS) entry which is preliminary data.</text>
</comment>
<sequence>MLLLGTTDEVYEGDPADVAVTEKDVAQILEEAAVSVRDEQLSRDLITYAYAGLRVLPGGPGHTAQARRETVVTEGPGGMLSVAGGKWTTFRHIGRTVLAKLEALPGHPMGEGCEPVSRLPRELPLPGVANPRAVTRSLLTDDTGQGPRMAPDTARHLATHYGSLAYQVALLARRDPALAERVHPDAPEIWAQVVHARDHEWAETAEDVLRRRTTLTVRGLATEEIRRRVEDVLRGSAPGAS</sequence>